<name>A0A8B6F442_MYTGA</name>
<organism evidence="3 4">
    <name type="scientific">Mytilus galloprovincialis</name>
    <name type="common">Mediterranean mussel</name>
    <dbReference type="NCBI Taxonomy" id="29158"/>
    <lineage>
        <taxon>Eukaryota</taxon>
        <taxon>Metazoa</taxon>
        <taxon>Spiralia</taxon>
        <taxon>Lophotrochozoa</taxon>
        <taxon>Mollusca</taxon>
        <taxon>Bivalvia</taxon>
        <taxon>Autobranchia</taxon>
        <taxon>Pteriomorphia</taxon>
        <taxon>Mytilida</taxon>
        <taxon>Mytiloidea</taxon>
        <taxon>Mytilidae</taxon>
        <taxon>Mytilinae</taxon>
        <taxon>Mytilus</taxon>
    </lineage>
</organism>
<dbReference type="EMBL" id="UYJE01006242">
    <property type="protein sequence ID" value="VDI44291.1"/>
    <property type="molecule type" value="Genomic_DNA"/>
</dbReference>
<evidence type="ECO:0000313" key="3">
    <source>
        <dbReference type="EMBL" id="VDI44291.1"/>
    </source>
</evidence>
<feature type="region of interest" description="Disordered" evidence="2">
    <location>
        <begin position="765"/>
        <end position="784"/>
    </location>
</feature>
<evidence type="ECO:0000256" key="1">
    <source>
        <dbReference type="SAM" id="Coils"/>
    </source>
</evidence>
<dbReference type="SUPFAM" id="SSF57997">
    <property type="entry name" value="Tropomyosin"/>
    <property type="match status" value="1"/>
</dbReference>
<proteinExistence type="predicted"/>
<feature type="coiled-coil region" evidence="1">
    <location>
        <begin position="856"/>
        <end position="929"/>
    </location>
</feature>
<dbReference type="Gene3D" id="1.20.5.340">
    <property type="match status" value="1"/>
</dbReference>
<dbReference type="AlphaFoldDB" id="A0A8B6F442"/>
<comment type="caution">
    <text evidence="3">The sequence shown here is derived from an EMBL/GenBank/DDBJ whole genome shotgun (WGS) entry which is preliminary data.</text>
</comment>
<reference evidence="3" key="1">
    <citation type="submission" date="2018-11" db="EMBL/GenBank/DDBJ databases">
        <authorList>
            <person name="Alioto T."/>
            <person name="Alioto T."/>
        </authorList>
    </citation>
    <scope>NUCLEOTIDE SEQUENCE</scope>
</reference>
<dbReference type="Proteomes" id="UP000596742">
    <property type="component" value="Unassembled WGS sequence"/>
</dbReference>
<feature type="coiled-coil region" evidence="1">
    <location>
        <begin position="3"/>
        <end position="193"/>
    </location>
</feature>
<keyword evidence="4" id="KW-1185">Reference proteome</keyword>
<gene>
    <name evidence="3" type="ORF">MGAL_10B090542</name>
</gene>
<sequence length="990" mass="114482">MELKQVTEQYEEALVNIAMMQGRIEDYDIKCEILNEDLNKIKEQLKTSEDAVKNYEEQTKEFDKIKDKLGKSELEIKSFEDRVKEYESKHETVLSELSDMTEQCTNAQRQCEEYRDKFVEYEQQLTDYEGLTTHLNQATAEVDTYKEKTQSLESLVETLEVELKSKCDTELILKQKDNSIKKLTNDIDDLTLQLHMQEPVEESFQKETITHEEASLSLSNQIVSQNETKDIENAHVVQSEAQSALSFDSFVQEELEHQSELALHVVSDMEADSLDGDTVSIEDSKQSDLIAEISKLQHENHELKLTIQNIKVTYENDLEQALQSCRSEIVNVSAEKSNIETSYLELEENIVNINEKVKLAESALATVEEEKLALQNNLTFVNSMLDEMTQNEGLSQSDSNMSITVCNKLKTLQEKLEIAQSNTENLSSQSEKLKTEKLENIEIHKNIILHKQEENDNLCKELECLQIQIKNMETEVEKSKQLLKENDSLNKSLQEMNEREQTLRIQCERLSQQVFELSVINQTVSGDKENLENRFVEVSAMENNEISDSVVNSHVNEVMSSKKSHDLLLTNQQLLPISEHDNDVKCKVTADGETLVRDDGPRKTTDVLVHEGEITQQSAANQSTTLEKLKTQYESQLNSFRQELDSERQARTEKMECSQSNEDRMEKLDTAEKEKLDEIISGLNTQHASEIELLQQRYLEDVDLKVKAMRITLEQIYSGQLDLVKTELEKTHVQSLKELNDQLTQEHEEDIQKIERLWEKRLEDVEEQHEDDMNKSLLEDSLSAKDSTSVQIQKAIKKMADEHEKLLQKISDGLSKSPKIRTLSKNKQSQGQQTDDDTDTESIRSMPVTEEEYQQLEEKEKIVETAEDVRQTLESQREELDLLRASLLQEYEQLLTARTDRMSDESQEVERLQEEMEQLQKLYNKQKAKFQSGGPQITDLSSLKTQYENKISSLEKFHQEEILQYKEEIEKLNANQQDVLSPKRDSRVMQ</sequence>
<keyword evidence="1" id="KW-0175">Coiled coil</keyword>
<feature type="coiled-coil region" evidence="1">
    <location>
        <begin position="293"/>
        <end position="377"/>
    </location>
</feature>
<accession>A0A8B6F442</accession>
<feature type="region of interest" description="Disordered" evidence="2">
    <location>
        <begin position="817"/>
        <end position="847"/>
    </location>
</feature>
<dbReference type="OrthoDB" id="6161412at2759"/>
<evidence type="ECO:0000313" key="4">
    <source>
        <dbReference type="Proteomes" id="UP000596742"/>
    </source>
</evidence>
<feature type="coiled-coil region" evidence="1">
    <location>
        <begin position="409"/>
        <end position="513"/>
    </location>
</feature>
<evidence type="ECO:0000256" key="2">
    <source>
        <dbReference type="SAM" id="MobiDB-lite"/>
    </source>
</evidence>
<protein>
    <submittedName>
        <fullName evidence="3">Uncharacterized protein</fullName>
    </submittedName>
</protein>